<dbReference type="Gene3D" id="3.30.70.270">
    <property type="match status" value="2"/>
</dbReference>
<accession>A0A6P5EJD6</accession>
<dbReference type="CDD" id="cd09279">
    <property type="entry name" value="RNase_HI_like"/>
    <property type="match status" value="1"/>
</dbReference>
<dbReference type="CDD" id="cd00303">
    <property type="entry name" value="retropepsin_like"/>
    <property type="match status" value="1"/>
</dbReference>
<keyword evidence="6" id="KW-0378">Hydrolase</keyword>
<evidence type="ECO:0000256" key="4">
    <source>
        <dbReference type="ARBA" id="ARBA00022722"/>
    </source>
</evidence>
<evidence type="ECO:0000259" key="10">
    <source>
        <dbReference type="PROSITE" id="PS50879"/>
    </source>
</evidence>
<dbReference type="Gene3D" id="3.10.10.10">
    <property type="entry name" value="HIV Type 1 Reverse Transcriptase, subunit A, domain 1"/>
    <property type="match status" value="1"/>
</dbReference>
<keyword evidence="7" id="KW-0695">RNA-directed DNA polymerase</keyword>
<dbReference type="Pfam" id="PF13456">
    <property type="entry name" value="RVT_3"/>
    <property type="match status" value="1"/>
</dbReference>
<evidence type="ECO:0000256" key="7">
    <source>
        <dbReference type="ARBA" id="ARBA00022918"/>
    </source>
</evidence>
<keyword evidence="5" id="KW-0255">Endonuclease</keyword>
<evidence type="ECO:0000313" key="11">
    <source>
        <dbReference type="Proteomes" id="UP000515123"/>
    </source>
</evidence>
<keyword evidence="3" id="KW-0548">Nucleotidyltransferase</keyword>
<dbReference type="InterPro" id="IPR021109">
    <property type="entry name" value="Peptidase_aspartic_dom_sf"/>
</dbReference>
<reference evidence="11" key="1">
    <citation type="journal article" date="2015" name="Nat. Genet.">
        <title>The pineapple genome and the evolution of CAM photosynthesis.</title>
        <authorList>
            <person name="Ming R."/>
            <person name="VanBuren R."/>
            <person name="Wai C.M."/>
            <person name="Tang H."/>
            <person name="Schatz M.C."/>
            <person name="Bowers J.E."/>
            <person name="Lyons E."/>
            <person name="Wang M.L."/>
            <person name="Chen J."/>
            <person name="Biggers E."/>
            <person name="Zhang J."/>
            <person name="Huang L."/>
            <person name="Zhang L."/>
            <person name="Miao W."/>
            <person name="Zhang J."/>
            <person name="Ye Z."/>
            <person name="Miao C."/>
            <person name="Lin Z."/>
            <person name="Wang H."/>
            <person name="Zhou H."/>
            <person name="Yim W.C."/>
            <person name="Priest H.D."/>
            <person name="Zheng C."/>
            <person name="Woodhouse M."/>
            <person name="Edger P.P."/>
            <person name="Guyot R."/>
            <person name="Guo H.B."/>
            <person name="Guo H."/>
            <person name="Zheng G."/>
            <person name="Singh R."/>
            <person name="Sharma A."/>
            <person name="Min X."/>
            <person name="Zheng Y."/>
            <person name="Lee H."/>
            <person name="Gurtowski J."/>
            <person name="Sedlazeck F.J."/>
            <person name="Harkess A."/>
            <person name="McKain M.R."/>
            <person name="Liao Z."/>
            <person name="Fang J."/>
            <person name="Liu J."/>
            <person name="Zhang X."/>
            <person name="Zhang Q."/>
            <person name="Hu W."/>
            <person name="Qin Y."/>
            <person name="Wang K."/>
            <person name="Chen L.Y."/>
            <person name="Shirley N."/>
            <person name="Lin Y.R."/>
            <person name="Liu L.Y."/>
            <person name="Hernandez A.G."/>
            <person name="Wright C.L."/>
            <person name="Bulone V."/>
            <person name="Tuskan G.A."/>
            <person name="Heath K."/>
            <person name="Zee F."/>
            <person name="Moore P.H."/>
            <person name="Sunkar R."/>
            <person name="Leebens-Mack J.H."/>
            <person name="Mockler T."/>
            <person name="Bennetzen J.L."/>
            <person name="Freeling M."/>
            <person name="Sankoff D."/>
            <person name="Paterson A.H."/>
            <person name="Zhu X."/>
            <person name="Yang X."/>
            <person name="Smith J.A."/>
            <person name="Cushman J.C."/>
            <person name="Paull R.E."/>
            <person name="Yu Q."/>
        </authorList>
    </citation>
    <scope>NUCLEOTIDE SEQUENCE [LARGE SCALE GENOMIC DNA]</scope>
    <source>
        <strain evidence="11">cv. F153</strain>
    </source>
</reference>
<dbReference type="GeneID" id="109705200"/>
<name>A0A6P5EJD6_ANACO</name>
<dbReference type="PANTHER" id="PTHR48475:SF1">
    <property type="entry name" value="RNASE H TYPE-1 DOMAIN-CONTAINING PROTEIN"/>
    <property type="match status" value="1"/>
</dbReference>
<keyword evidence="2" id="KW-0808">Transferase</keyword>
<dbReference type="CDD" id="cd09274">
    <property type="entry name" value="RNase_HI_RT_Ty3"/>
    <property type="match status" value="1"/>
</dbReference>
<keyword evidence="11" id="KW-1185">Reference proteome</keyword>
<keyword evidence="8" id="KW-0233">DNA recombination</keyword>
<dbReference type="RefSeq" id="XP_020081530.1">
    <property type="nucleotide sequence ID" value="XM_020225941.1"/>
</dbReference>
<dbReference type="GO" id="GO:0003964">
    <property type="term" value="F:RNA-directed DNA polymerase activity"/>
    <property type="evidence" value="ECO:0007669"/>
    <property type="project" value="UniProtKB-KW"/>
</dbReference>
<dbReference type="OrthoDB" id="779804at2759"/>
<organism evidence="11 12">
    <name type="scientific">Ananas comosus</name>
    <name type="common">Pineapple</name>
    <name type="synonym">Ananas ananas</name>
    <dbReference type="NCBI Taxonomy" id="4615"/>
    <lineage>
        <taxon>Eukaryota</taxon>
        <taxon>Viridiplantae</taxon>
        <taxon>Streptophyta</taxon>
        <taxon>Embryophyta</taxon>
        <taxon>Tracheophyta</taxon>
        <taxon>Spermatophyta</taxon>
        <taxon>Magnoliopsida</taxon>
        <taxon>Liliopsida</taxon>
        <taxon>Poales</taxon>
        <taxon>Bromeliaceae</taxon>
        <taxon>Bromelioideae</taxon>
        <taxon>Ananas</taxon>
    </lineage>
</organism>
<dbReference type="Pfam" id="PF17917">
    <property type="entry name" value="RT_RNaseH"/>
    <property type="match status" value="1"/>
</dbReference>
<feature type="domain" description="Reverse transcriptase" evidence="9">
    <location>
        <begin position="475"/>
        <end position="654"/>
    </location>
</feature>
<dbReference type="InterPro" id="IPR000477">
    <property type="entry name" value="RT_dom"/>
</dbReference>
<evidence type="ECO:0000256" key="1">
    <source>
        <dbReference type="ARBA" id="ARBA00012493"/>
    </source>
</evidence>
<reference evidence="12" key="2">
    <citation type="submission" date="2025-08" db="UniProtKB">
        <authorList>
            <consortium name="RefSeq"/>
        </authorList>
    </citation>
    <scope>IDENTIFICATION</scope>
    <source>
        <tissue evidence="12">Leaf</tissue>
    </source>
</reference>
<evidence type="ECO:0000259" key="9">
    <source>
        <dbReference type="PROSITE" id="PS50878"/>
    </source>
</evidence>
<dbReference type="FunFam" id="3.30.70.270:FF:000063">
    <property type="entry name" value="Zinc knuckle domaincontaining protein"/>
    <property type="match status" value="1"/>
</dbReference>
<dbReference type="AlphaFoldDB" id="A0A6P5EJD6"/>
<dbReference type="GO" id="GO:0004523">
    <property type="term" value="F:RNA-DNA hybrid ribonuclease activity"/>
    <property type="evidence" value="ECO:0007669"/>
    <property type="project" value="InterPro"/>
</dbReference>
<sequence length="1163" mass="133629">MDVGYLNSEKVVIQGFNQHSQKALGSITLPIRFGKLQTEAKFYVINADTSYKALLGRPWLHKYHIVPSTLHQCLKYIKDGEEYRIDGDIRPFGVHEIRYEDARYFIELEDTEENRSISREQSSKEKKLVDEIKRESTVPYFGSDSDSSNLDEDELCWAMKLLSNNWNTLEVENSSEDEHHFTAYVRADRMIAKASDLVEDTLTILKVPEECHRLIPARQVSVVDHLKTFFVPPKIEDVEGRRTVKRGILFYKSDDKKSTDVIRPEDYDDDIYEDIEIPNYFSASLIKMIHKLGCPTRRSWANHKFFERMWNPPQRRSTLPNGKSSNTRGLGYYRSSTYQDIYTCNVINANADIAEHLVDEQKSLEPKDAPQELEDGGQATVDELLEINLGTEEDPRPTYISALLPEEEQEKLKTLLTEFKDCFAWSYKEMPGLNPEVAVHKLAIDSQAHPVKQAPRRMRVDLEEQIIAETKKLIEAGFIREEKYANWIASIVPVKKKNGQIRICVDFRDLNKACPKDDFPLPITELMIDNTSSCELFSFMDGSSGYNQIKMAPEDEKHTAFRTPIGIYCYKVMPFGLKNAGATYQRAMTRIFDDLLHKTVECYVDDLVVKTKNKENHFQDLTTVFTRLREHQLKMNPLKCAFGVVSGKFLGFIVRHRGVEIDPSKIKAIVEMPPPKNLKQLRSFQGRLAYIRRFISNLSGRVKPFSKLVKKDAPFVWDTECQTAFEGIKEYVMSPPVLAALIHGKPLILYTAALDGSLGALLAQNNEEGKEQALYYLSRMLEGAENSYSQIEKHCLALIFAVKKLRHYMLEHKIYLVSKVNPLKFLMTRPVLTGRLAKWTVILLEFDITYTPQKAVKGQALADFLAAHPVSSGSLLVCDLPDEEVLLVEDEQPYWDMYFDGASSIQPAYSPSIPQVRVGVGLIFVTPERGILRYSLALSEPRTNNEAEYEALIAGLEIAIFMNIQRLHIYGDSQLIINQVTGEYKVHKPELTKYQKRAQELMKEIPNVTLERVSRAVNGKADALARLAKELADPNLDEVHVTIKNRMILSPTDLDLKEESKEIQKANALKIEVEDYWREPYLNYFKHNELPEEKPKQVQLKKRAMRYAFVNDTPYRRSYDQLWLRCISPEETKQVMHEVHSGVCGAHQSGPKIRLKIKRLSYY</sequence>
<dbReference type="InterPro" id="IPR036397">
    <property type="entry name" value="RNaseH_sf"/>
</dbReference>
<keyword evidence="4" id="KW-0540">Nuclease</keyword>
<dbReference type="Gene3D" id="2.40.70.10">
    <property type="entry name" value="Acid Proteases"/>
    <property type="match status" value="1"/>
</dbReference>
<dbReference type="EC" id="2.7.7.49" evidence="1"/>
<evidence type="ECO:0000256" key="6">
    <source>
        <dbReference type="ARBA" id="ARBA00022801"/>
    </source>
</evidence>
<dbReference type="GO" id="GO:0003676">
    <property type="term" value="F:nucleic acid binding"/>
    <property type="evidence" value="ECO:0007669"/>
    <property type="project" value="InterPro"/>
</dbReference>
<proteinExistence type="predicted"/>
<feature type="domain" description="RNase H type-1" evidence="10">
    <location>
        <begin position="891"/>
        <end position="1030"/>
    </location>
</feature>
<dbReference type="PROSITE" id="PS50879">
    <property type="entry name" value="RNASE_H_1"/>
    <property type="match status" value="1"/>
</dbReference>
<dbReference type="Gene3D" id="3.10.20.370">
    <property type="match status" value="1"/>
</dbReference>
<dbReference type="Pfam" id="PF00078">
    <property type="entry name" value="RVT_1"/>
    <property type="match status" value="1"/>
</dbReference>
<evidence type="ECO:0000256" key="8">
    <source>
        <dbReference type="ARBA" id="ARBA00023172"/>
    </source>
</evidence>
<dbReference type="InterPro" id="IPR002156">
    <property type="entry name" value="RNaseH_domain"/>
</dbReference>
<evidence type="ECO:0000313" key="12">
    <source>
        <dbReference type="RefSeq" id="XP_020081530.1"/>
    </source>
</evidence>
<dbReference type="PROSITE" id="PS50878">
    <property type="entry name" value="RT_POL"/>
    <property type="match status" value="1"/>
</dbReference>
<dbReference type="GO" id="GO:0006310">
    <property type="term" value="P:DNA recombination"/>
    <property type="evidence" value="ECO:0007669"/>
    <property type="project" value="UniProtKB-KW"/>
</dbReference>
<dbReference type="Proteomes" id="UP000515123">
    <property type="component" value="Unplaced"/>
</dbReference>
<dbReference type="InterPro" id="IPR043502">
    <property type="entry name" value="DNA/RNA_pol_sf"/>
</dbReference>
<dbReference type="CDD" id="cd01647">
    <property type="entry name" value="RT_LTR"/>
    <property type="match status" value="1"/>
</dbReference>
<evidence type="ECO:0000256" key="2">
    <source>
        <dbReference type="ARBA" id="ARBA00022679"/>
    </source>
</evidence>
<dbReference type="SUPFAM" id="SSF53098">
    <property type="entry name" value="Ribonuclease H-like"/>
    <property type="match status" value="1"/>
</dbReference>
<gene>
    <name evidence="12" type="primary">LOC109705200</name>
</gene>
<dbReference type="InterPro" id="IPR043128">
    <property type="entry name" value="Rev_trsase/Diguanyl_cyclase"/>
</dbReference>
<dbReference type="Gene3D" id="3.30.420.10">
    <property type="entry name" value="Ribonuclease H-like superfamily/Ribonuclease H"/>
    <property type="match status" value="1"/>
</dbReference>
<evidence type="ECO:0000256" key="3">
    <source>
        <dbReference type="ARBA" id="ARBA00022695"/>
    </source>
</evidence>
<protein>
    <recommendedName>
        <fullName evidence="1">RNA-directed DNA polymerase</fullName>
        <ecNumber evidence="1">2.7.7.49</ecNumber>
    </recommendedName>
</protein>
<dbReference type="InterPro" id="IPR012337">
    <property type="entry name" value="RNaseH-like_sf"/>
</dbReference>
<dbReference type="InterPro" id="IPR041373">
    <property type="entry name" value="RT_RNaseH"/>
</dbReference>
<dbReference type="SUPFAM" id="SSF56672">
    <property type="entry name" value="DNA/RNA polymerases"/>
    <property type="match status" value="1"/>
</dbReference>
<dbReference type="PANTHER" id="PTHR48475">
    <property type="entry name" value="RIBONUCLEASE H"/>
    <property type="match status" value="1"/>
</dbReference>
<evidence type="ECO:0000256" key="5">
    <source>
        <dbReference type="ARBA" id="ARBA00022759"/>
    </source>
</evidence>